<keyword evidence="1" id="KW-0472">Membrane</keyword>
<accession>A0A918SXY8</accession>
<organism evidence="2 3">
    <name type="scientific">Cognatilysobacter bugurensis</name>
    <dbReference type="NCBI Taxonomy" id="543356"/>
    <lineage>
        <taxon>Bacteria</taxon>
        <taxon>Pseudomonadati</taxon>
        <taxon>Pseudomonadota</taxon>
        <taxon>Gammaproteobacteria</taxon>
        <taxon>Lysobacterales</taxon>
        <taxon>Lysobacteraceae</taxon>
        <taxon>Cognatilysobacter</taxon>
    </lineage>
</organism>
<dbReference type="RefSeq" id="WP_189454444.1">
    <property type="nucleotide sequence ID" value="NZ_BMYD01000001.1"/>
</dbReference>
<evidence type="ECO:0000256" key="1">
    <source>
        <dbReference type="SAM" id="Phobius"/>
    </source>
</evidence>
<comment type="caution">
    <text evidence="2">The sequence shown here is derived from an EMBL/GenBank/DDBJ whole genome shotgun (WGS) entry which is preliminary data.</text>
</comment>
<keyword evidence="3" id="KW-1185">Reference proteome</keyword>
<feature type="transmembrane region" description="Helical" evidence="1">
    <location>
        <begin position="66"/>
        <end position="87"/>
    </location>
</feature>
<dbReference type="AlphaFoldDB" id="A0A918SXY8"/>
<evidence type="ECO:0000313" key="2">
    <source>
        <dbReference type="EMBL" id="GHA77188.1"/>
    </source>
</evidence>
<keyword evidence="1" id="KW-1133">Transmembrane helix</keyword>
<keyword evidence="1" id="KW-0812">Transmembrane</keyword>
<dbReference type="Proteomes" id="UP000646426">
    <property type="component" value="Unassembled WGS sequence"/>
</dbReference>
<dbReference type="EMBL" id="BMYD01000001">
    <property type="protein sequence ID" value="GHA77188.1"/>
    <property type="molecule type" value="Genomic_DNA"/>
</dbReference>
<proteinExistence type="predicted"/>
<protein>
    <submittedName>
        <fullName evidence="2">Uncharacterized protein</fullName>
    </submittedName>
</protein>
<evidence type="ECO:0000313" key="3">
    <source>
        <dbReference type="Proteomes" id="UP000646426"/>
    </source>
</evidence>
<name>A0A918SXY8_9GAMM</name>
<sequence length="96" mass="11418">MGQDTELVDLLRQVRDQQREQLALQTRALDEQRELFALQRANLERVERIHDRAEALQDRAGRGQRIIVWVMLPLLAFALIALMWPQLRYYLYLLST</sequence>
<gene>
    <name evidence="2" type="ORF">GCM10007067_13130</name>
</gene>
<reference evidence="2" key="2">
    <citation type="submission" date="2020-09" db="EMBL/GenBank/DDBJ databases">
        <authorList>
            <person name="Sun Q."/>
            <person name="Kim S."/>
        </authorList>
    </citation>
    <scope>NUCLEOTIDE SEQUENCE</scope>
    <source>
        <strain evidence="2">KCTC 23077</strain>
    </source>
</reference>
<reference evidence="2" key="1">
    <citation type="journal article" date="2014" name="Int. J. Syst. Evol. Microbiol.">
        <title>Complete genome sequence of Corynebacterium casei LMG S-19264T (=DSM 44701T), isolated from a smear-ripened cheese.</title>
        <authorList>
            <consortium name="US DOE Joint Genome Institute (JGI-PGF)"/>
            <person name="Walter F."/>
            <person name="Albersmeier A."/>
            <person name="Kalinowski J."/>
            <person name="Ruckert C."/>
        </authorList>
    </citation>
    <scope>NUCLEOTIDE SEQUENCE</scope>
    <source>
        <strain evidence="2">KCTC 23077</strain>
    </source>
</reference>